<comment type="similarity">
    <text evidence="1 5">Belongs to the bacterial flagellin family.</text>
</comment>
<evidence type="ECO:0000256" key="4">
    <source>
        <dbReference type="ARBA" id="ARBA00023143"/>
    </source>
</evidence>
<keyword evidence="9" id="KW-0969">Cilium</keyword>
<protein>
    <recommendedName>
        <fullName evidence="5">Flagellin</fullName>
    </recommendedName>
</protein>
<keyword evidence="10" id="KW-1185">Reference proteome</keyword>
<keyword evidence="9" id="KW-0966">Cell projection</keyword>
<evidence type="ECO:0000256" key="2">
    <source>
        <dbReference type="ARBA" id="ARBA00022525"/>
    </source>
</evidence>
<dbReference type="AlphaFoldDB" id="B6EKM1"/>
<keyword evidence="9" id="KW-0282">Flagellum</keyword>
<dbReference type="EMBL" id="FM178379">
    <property type="protein sequence ID" value="CAQ80201.1"/>
    <property type="molecule type" value="Genomic_DNA"/>
</dbReference>
<proteinExistence type="inferred from homology"/>
<dbReference type="InterPro" id="IPR010810">
    <property type="entry name" value="Flagellin_hook_IN_motif"/>
</dbReference>
<evidence type="ECO:0000313" key="10">
    <source>
        <dbReference type="Proteomes" id="UP000001730"/>
    </source>
</evidence>
<keyword evidence="3 6" id="KW-0175">Coiled coil</keyword>
<accession>B6EKM1</accession>
<dbReference type="Gene3D" id="6.10.10.10">
    <property type="entry name" value="Flagellar export chaperone, C-terminal domain"/>
    <property type="match status" value="1"/>
</dbReference>
<dbReference type="Pfam" id="PF07196">
    <property type="entry name" value="Flagellin_IN"/>
    <property type="match status" value="1"/>
</dbReference>
<evidence type="ECO:0000256" key="1">
    <source>
        <dbReference type="ARBA" id="ARBA00005709"/>
    </source>
</evidence>
<feature type="domain" description="Flagellin N-terminal" evidence="7">
    <location>
        <begin position="13"/>
        <end position="149"/>
    </location>
</feature>
<evidence type="ECO:0000256" key="6">
    <source>
        <dbReference type="SAM" id="Coils"/>
    </source>
</evidence>
<comment type="subcellular location">
    <subcellularLocation>
        <location evidence="5">Secreted</location>
    </subcellularLocation>
    <subcellularLocation>
        <location evidence="5">Bacterial flagellum</location>
    </subcellularLocation>
</comment>
<dbReference type="PANTHER" id="PTHR42792:SF2">
    <property type="entry name" value="FLAGELLIN"/>
    <property type="match status" value="1"/>
</dbReference>
<dbReference type="NCBIfam" id="NF006466">
    <property type="entry name" value="PRK08869.1-1"/>
    <property type="match status" value="1"/>
</dbReference>
<gene>
    <name evidence="9" type="primary">flaF</name>
    <name evidence="9" type="ordered locus">VSAL_I2517</name>
</gene>
<sequence length="385" mass="40992">MKRPGARTMSISVNTNISAMTAQRYMNNATAAQADSMEKLSSGLKINSAADDASGLQISNRMTAQTRGLNVAVRNANDGMSIAQTAEGAMKETTNVLQRLRDLSLQSSNGSNTDADREAMQEEASSLTDELNRIAETTSFAGTRLINGEFGTKSFQIGADSGEAVAMTLNSMRADEATMGGKSYFAEEGRDINWTVGKENSQFNVQYNDKNGNEQKINIAAKSGDDIEELATYINGQTNELSASVTEKGVLQVFMSGETISSPLTFSGSLANELKMGGESDDTVASMNLTTVGGAQRSIDVIDAALQYVDGNRASLGAFQNRFESAVNNLTNINENISDSNSQIKDVDFAKETTNLTKNQILTQSSSSILAQAKQAPTAALGLLK</sequence>
<dbReference type="GO" id="GO:0005198">
    <property type="term" value="F:structural molecule activity"/>
    <property type="evidence" value="ECO:0007669"/>
    <property type="project" value="UniProtKB-UniRule"/>
</dbReference>
<dbReference type="PANTHER" id="PTHR42792">
    <property type="entry name" value="FLAGELLIN"/>
    <property type="match status" value="1"/>
</dbReference>
<organism evidence="9 10">
    <name type="scientific">Aliivibrio salmonicida (strain LFI1238)</name>
    <name type="common">Vibrio salmonicida (strain LFI1238)</name>
    <dbReference type="NCBI Taxonomy" id="316275"/>
    <lineage>
        <taxon>Bacteria</taxon>
        <taxon>Pseudomonadati</taxon>
        <taxon>Pseudomonadota</taxon>
        <taxon>Gammaproteobacteria</taxon>
        <taxon>Vibrionales</taxon>
        <taxon>Vibrionaceae</taxon>
        <taxon>Aliivibrio</taxon>
    </lineage>
</organism>
<dbReference type="Pfam" id="PF00700">
    <property type="entry name" value="Flagellin_C"/>
    <property type="match status" value="1"/>
</dbReference>
<dbReference type="NCBIfam" id="NF006468">
    <property type="entry name" value="PRK08869.1-3"/>
    <property type="match status" value="1"/>
</dbReference>
<dbReference type="PRINTS" id="PR00207">
    <property type="entry name" value="FLAGELLIN"/>
</dbReference>
<dbReference type="InterPro" id="IPR001492">
    <property type="entry name" value="Flagellin"/>
</dbReference>
<evidence type="ECO:0000259" key="8">
    <source>
        <dbReference type="Pfam" id="PF00700"/>
    </source>
</evidence>
<reference evidence="9 10" key="1">
    <citation type="journal article" date="2008" name="BMC Genomics">
        <title>The genome sequence of the fish pathogen Aliivibrio salmonicida strain LFI1238 shows extensive evidence of gene decay.</title>
        <authorList>
            <person name="Hjerde E."/>
            <person name="Lorentzen M.S."/>
            <person name="Holden M.T."/>
            <person name="Seeger K."/>
            <person name="Paulsen S."/>
            <person name="Bason N."/>
            <person name="Churcher C."/>
            <person name="Harris D."/>
            <person name="Norbertczak H."/>
            <person name="Quail M.A."/>
            <person name="Sanders S."/>
            <person name="Thurston S."/>
            <person name="Parkhill J."/>
            <person name="Willassen N.P."/>
            <person name="Thomson N.R."/>
        </authorList>
    </citation>
    <scope>NUCLEOTIDE SEQUENCE [LARGE SCALE GENOMIC DNA]</scope>
    <source>
        <strain evidence="9 10">LFI1238</strain>
    </source>
</reference>
<feature type="coiled-coil region" evidence="6">
    <location>
        <begin position="83"/>
        <end position="137"/>
    </location>
</feature>
<dbReference type="Gene3D" id="3.30.70.2120">
    <property type="match status" value="1"/>
</dbReference>
<evidence type="ECO:0000259" key="7">
    <source>
        <dbReference type="Pfam" id="PF00669"/>
    </source>
</evidence>
<dbReference type="Pfam" id="PF00669">
    <property type="entry name" value="Flagellin_N"/>
    <property type="match status" value="1"/>
</dbReference>
<dbReference type="eggNOG" id="COG1344">
    <property type="taxonomic scope" value="Bacteria"/>
</dbReference>
<dbReference type="GO" id="GO:0005576">
    <property type="term" value="C:extracellular region"/>
    <property type="evidence" value="ECO:0007669"/>
    <property type="project" value="UniProtKB-SubCell"/>
</dbReference>
<dbReference type="Gene3D" id="1.20.1330.10">
    <property type="entry name" value="f41 fragment of flagellin, N-terminal domain"/>
    <property type="match status" value="1"/>
</dbReference>
<keyword evidence="4 5" id="KW-0975">Bacterial flagellum</keyword>
<feature type="domain" description="Flagellin C-terminal" evidence="8">
    <location>
        <begin position="299"/>
        <end position="384"/>
    </location>
</feature>
<dbReference type="KEGG" id="vsa:VSAL_I2517"/>
<evidence type="ECO:0000313" key="9">
    <source>
        <dbReference type="EMBL" id="CAQ80201.1"/>
    </source>
</evidence>
<name>B6EKM1_ALISL</name>
<dbReference type="InterPro" id="IPR001029">
    <property type="entry name" value="Flagellin_N"/>
</dbReference>
<dbReference type="GO" id="GO:0009288">
    <property type="term" value="C:bacterial-type flagellum"/>
    <property type="evidence" value="ECO:0007669"/>
    <property type="project" value="UniProtKB-SubCell"/>
</dbReference>
<dbReference type="Proteomes" id="UP000001730">
    <property type="component" value="Chromosome 1"/>
</dbReference>
<evidence type="ECO:0000256" key="5">
    <source>
        <dbReference type="RuleBase" id="RU362073"/>
    </source>
</evidence>
<dbReference type="InterPro" id="IPR042187">
    <property type="entry name" value="Flagellin_C_sub2"/>
</dbReference>
<dbReference type="InterPro" id="IPR046358">
    <property type="entry name" value="Flagellin_C"/>
</dbReference>
<keyword evidence="2 5" id="KW-0964">Secreted</keyword>
<comment type="function">
    <text evidence="5">Flagellin is the subunit protein which polymerizes to form the filaments of bacterial flagella.</text>
</comment>
<evidence type="ECO:0000256" key="3">
    <source>
        <dbReference type="ARBA" id="ARBA00023054"/>
    </source>
</evidence>
<dbReference type="HOGENOM" id="CLU_011142_2_0_6"/>
<dbReference type="SUPFAM" id="SSF64518">
    <property type="entry name" value="Phase 1 flagellin"/>
    <property type="match status" value="1"/>
</dbReference>